<sequence length="129" mass="14648">MNLSCKNFQVFHKYCMNIGLGKLWRSQTLIRLRTSDSFPFSDSMLIHKYTLRLGSHIKYSAHFNVCLSLGGLLAELRSSPVFLKNIPATQKTKTEFVCSRQTSITEEDVSLTGGRLYGDILLAVLLFIR</sequence>
<dbReference type="AlphaFoldDB" id="A0A194XQC7"/>
<proteinExistence type="predicted"/>
<dbReference type="GeneID" id="28816267"/>
<name>A0A194XQC7_MOLSC</name>
<gene>
    <name evidence="1" type="ORF">LY89DRAFT_295188</name>
</gene>
<evidence type="ECO:0000313" key="2">
    <source>
        <dbReference type="Proteomes" id="UP000070700"/>
    </source>
</evidence>
<dbReference type="KEGG" id="psco:LY89DRAFT_295188"/>
<organism evidence="1 2">
    <name type="scientific">Mollisia scopiformis</name>
    <name type="common">Conifer needle endophyte fungus</name>
    <name type="synonym">Phialocephala scopiformis</name>
    <dbReference type="NCBI Taxonomy" id="149040"/>
    <lineage>
        <taxon>Eukaryota</taxon>
        <taxon>Fungi</taxon>
        <taxon>Dikarya</taxon>
        <taxon>Ascomycota</taxon>
        <taxon>Pezizomycotina</taxon>
        <taxon>Leotiomycetes</taxon>
        <taxon>Helotiales</taxon>
        <taxon>Mollisiaceae</taxon>
        <taxon>Mollisia</taxon>
    </lineage>
</organism>
<dbReference type="RefSeq" id="XP_018076721.1">
    <property type="nucleotide sequence ID" value="XM_018206541.1"/>
</dbReference>
<protein>
    <submittedName>
        <fullName evidence="1">Uncharacterized protein</fullName>
    </submittedName>
</protein>
<dbReference type="EMBL" id="KQ947406">
    <property type="protein sequence ID" value="KUJ22366.1"/>
    <property type="molecule type" value="Genomic_DNA"/>
</dbReference>
<dbReference type="InParanoid" id="A0A194XQC7"/>
<evidence type="ECO:0000313" key="1">
    <source>
        <dbReference type="EMBL" id="KUJ22366.1"/>
    </source>
</evidence>
<dbReference type="Proteomes" id="UP000070700">
    <property type="component" value="Unassembled WGS sequence"/>
</dbReference>
<reference evidence="1 2" key="1">
    <citation type="submission" date="2015-10" db="EMBL/GenBank/DDBJ databases">
        <title>Full genome of DAOMC 229536 Phialocephala scopiformis, a fungal endophyte of spruce producing the potent anti-insectan compound rugulosin.</title>
        <authorList>
            <consortium name="DOE Joint Genome Institute"/>
            <person name="Walker A.K."/>
            <person name="Frasz S.L."/>
            <person name="Seifert K.A."/>
            <person name="Miller J.D."/>
            <person name="Mondo S.J."/>
            <person name="Labutti K."/>
            <person name="Lipzen A."/>
            <person name="Dockter R."/>
            <person name="Kennedy M."/>
            <person name="Grigoriev I.V."/>
            <person name="Spatafora J.W."/>
        </authorList>
    </citation>
    <scope>NUCLEOTIDE SEQUENCE [LARGE SCALE GENOMIC DNA]</scope>
    <source>
        <strain evidence="1 2">CBS 120377</strain>
    </source>
</reference>
<keyword evidence="2" id="KW-1185">Reference proteome</keyword>
<accession>A0A194XQC7</accession>